<dbReference type="VEuPathDB" id="CryptoDB:Cvel_4072"/>
<name>A0A0G4G1X2_9ALVE</name>
<protein>
    <submittedName>
        <fullName evidence="2">Uncharacterized protein</fullName>
    </submittedName>
</protein>
<organism evidence="2">
    <name type="scientific">Chromera velia CCMP2878</name>
    <dbReference type="NCBI Taxonomy" id="1169474"/>
    <lineage>
        <taxon>Eukaryota</taxon>
        <taxon>Sar</taxon>
        <taxon>Alveolata</taxon>
        <taxon>Colpodellida</taxon>
        <taxon>Chromeraceae</taxon>
        <taxon>Chromera</taxon>
    </lineage>
</organism>
<dbReference type="EMBL" id="CDMZ01000816">
    <property type="protein sequence ID" value="CEM22041.1"/>
    <property type="molecule type" value="Genomic_DNA"/>
</dbReference>
<sequence length="147" mass="16150">MDASNLRDDDNEEDFDEPPLPPHFLETELSEFLQDESVRQLGFPLFPPVGFPLVFPPSPPVGLSDLRVEGDAGAHGGTFCKEPYCTVQREEEDEGLLDFAGNLECVRSGCFGVGGEAYEEEERATGGEFTQQVGHVLQNIEQNITTS</sequence>
<dbReference type="AlphaFoldDB" id="A0A0G4G1X2"/>
<reference evidence="2" key="1">
    <citation type="submission" date="2014-11" db="EMBL/GenBank/DDBJ databases">
        <authorList>
            <person name="Otto D Thomas"/>
            <person name="Naeem Raeece"/>
        </authorList>
    </citation>
    <scope>NUCLEOTIDE SEQUENCE</scope>
</reference>
<evidence type="ECO:0000313" key="2">
    <source>
        <dbReference type="EMBL" id="CEM22041.1"/>
    </source>
</evidence>
<evidence type="ECO:0000256" key="1">
    <source>
        <dbReference type="SAM" id="MobiDB-lite"/>
    </source>
</evidence>
<accession>A0A0G4G1X2</accession>
<gene>
    <name evidence="2" type="ORF">Cvel_4072</name>
</gene>
<feature type="region of interest" description="Disordered" evidence="1">
    <location>
        <begin position="1"/>
        <end position="23"/>
    </location>
</feature>
<proteinExistence type="predicted"/>